<protein>
    <submittedName>
        <fullName evidence="2">Uncharacterized protein</fullName>
    </submittedName>
</protein>
<dbReference type="OrthoDB" id="5455543at2"/>
<evidence type="ECO:0000256" key="1">
    <source>
        <dbReference type="SAM" id="Phobius"/>
    </source>
</evidence>
<dbReference type="KEGG" id="dcb:C3Y92_07415"/>
<feature type="transmembrane region" description="Helical" evidence="1">
    <location>
        <begin position="111"/>
        <end position="129"/>
    </location>
</feature>
<dbReference type="Pfam" id="PF19540">
    <property type="entry name" value="DUF6064"/>
    <property type="match status" value="1"/>
</dbReference>
<feature type="transmembrane region" description="Helical" evidence="1">
    <location>
        <begin position="20"/>
        <end position="37"/>
    </location>
</feature>
<evidence type="ECO:0000313" key="2">
    <source>
        <dbReference type="EMBL" id="QAZ67064.1"/>
    </source>
</evidence>
<keyword evidence="3" id="KW-1185">Reference proteome</keyword>
<dbReference type="AlphaFoldDB" id="A0A4P6HKN6"/>
<gene>
    <name evidence="2" type="ORF">C3Y92_07415</name>
</gene>
<evidence type="ECO:0000313" key="3">
    <source>
        <dbReference type="Proteomes" id="UP000293296"/>
    </source>
</evidence>
<sequence>MNPTDAFWNILRQFRDDTLTIQLLLILGYCITVYRIARKPGNATDAFVKVFLAVAFLWNGIACFLIYCWENMVAKFLAGPLYIVIGFLFLVDLFATRKTSFTFAVSPTRRAAIYIFILLAFLFPVLGIFTGHGMIALPGFPCPLAAFTLALMAAAVPRVDGTIYALVLVWAFVNIPKVFGLVNCYEEVTLVLTGFYALAVYKTTRQDGAAAAGLH</sequence>
<accession>A0A4P6HKN6</accession>
<keyword evidence="1" id="KW-1133">Transmembrane helix</keyword>
<keyword evidence="1" id="KW-0812">Transmembrane</keyword>
<dbReference type="InterPro" id="IPR045708">
    <property type="entry name" value="DUF6064"/>
</dbReference>
<keyword evidence="1" id="KW-0472">Membrane</keyword>
<feature type="transmembrane region" description="Helical" evidence="1">
    <location>
        <begin position="73"/>
        <end position="91"/>
    </location>
</feature>
<dbReference type="RefSeq" id="WP_129351271.1">
    <property type="nucleotide sequence ID" value="NZ_CP026538.1"/>
</dbReference>
<dbReference type="Proteomes" id="UP000293296">
    <property type="component" value="Chromosome"/>
</dbReference>
<dbReference type="EMBL" id="CP026538">
    <property type="protein sequence ID" value="QAZ67064.1"/>
    <property type="molecule type" value="Genomic_DNA"/>
</dbReference>
<proteinExistence type="predicted"/>
<organism evidence="2 3">
    <name type="scientific">Solidesulfovibrio carbinolicus</name>
    <dbReference type="NCBI Taxonomy" id="296842"/>
    <lineage>
        <taxon>Bacteria</taxon>
        <taxon>Pseudomonadati</taxon>
        <taxon>Thermodesulfobacteriota</taxon>
        <taxon>Desulfovibrionia</taxon>
        <taxon>Desulfovibrionales</taxon>
        <taxon>Desulfovibrionaceae</taxon>
        <taxon>Solidesulfovibrio</taxon>
    </lineage>
</organism>
<reference evidence="2 3" key="1">
    <citation type="submission" date="2018-02" db="EMBL/GenBank/DDBJ databases">
        <title>Genome sequence of Desulfovibrio carbinolicus DSM 3852.</title>
        <authorList>
            <person name="Wilbanks E."/>
            <person name="Skennerton C.T."/>
            <person name="Orphan V.J."/>
        </authorList>
    </citation>
    <scope>NUCLEOTIDE SEQUENCE [LARGE SCALE GENOMIC DNA]</scope>
    <source>
        <strain evidence="2 3">DSM 3852</strain>
    </source>
</reference>
<name>A0A4P6HKN6_9BACT</name>
<feature type="transmembrane region" description="Helical" evidence="1">
    <location>
        <begin position="46"/>
        <end position="67"/>
    </location>
</feature>